<evidence type="ECO:0000256" key="1">
    <source>
        <dbReference type="ARBA" id="ARBA00000552"/>
    </source>
</evidence>
<keyword evidence="9" id="KW-1185">Reference proteome</keyword>
<dbReference type="PANTHER" id="PTHR38461:SF1">
    <property type="entry name" value="4-DEOXY-L-THREO-5-HEXOSULOSE-URONATE KETOL-ISOMERASE"/>
    <property type="match status" value="1"/>
</dbReference>
<feature type="binding site" evidence="7">
    <location>
        <position position="196"/>
    </location>
    <ligand>
        <name>Zn(2+)</name>
        <dbReference type="ChEBI" id="CHEBI:29105"/>
    </ligand>
</feature>
<dbReference type="PANTHER" id="PTHR38461">
    <property type="entry name" value="4-DEOXY-L-THREO-5-HEXOSULOSE-URONATE KETOL-ISOMERASE"/>
    <property type="match status" value="1"/>
</dbReference>
<keyword evidence="6 7" id="KW-0413">Isomerase</keyword>
<feature type="binding site" evidence="7">
    <location>
        <position position="243"/>
    </location>
    <ligand>
        <name>Zn(2+)</name>
        <dbReference type="ChEBI" id="CHEBI:29105"/>
    </ligand>
</feature>
<evidence type="ECO:0000313" key="9">
    <source>
        <dbReference type="Proteomes" id="UP001149821"/>
    </source>
</evidence>
<comment type="catalytic activity">
    <reaction evidence="1 7">
        <text>5-dehydro-4-deoxy-D-glucuronate = 3-deoxy-D-glycero-2,5-hexodiulosonate</text>
        <dbReference type="Rhea" id="RHEA:23896"/>
        <dbReference type="ChEBI" id="CHEBI:17117"/>
        <dbReference type="ChEBI" id="CHEBI:29071"/>
        <dbReference type="EC" id="5.3.1.17"/>
    </reaction>
</comment>
<name>A0ABT5QRL1_9GAMM</name>
<comment type="pathway">
    <text evidence="2 7">Glycan metabolism; pectin degradation; 2-dehydro-3-deoxy-D-gluconate from pectin: step 4/5.</text>
</comment>
<dbReference type="Gene3D" id="2.60.120.520">
    <property type="entry name" value="pectin degrading enzyme 5-keto 4- deoxyuronate isomerase, domain 1"/>
    <property type="match status" value="1"/>
</dbReference>
<accession>A0ABT5QRL1</accession>
<dbReference type="CDD" id="cd20294">
    <property type="entry name" value="cupin_KduI_N"/>
    <property type="match status" value="1"/>
</dbReference>
<dbReference type="InterPro" id="IPR027449">
    <property type="entry name" value="KduI_N"/>
</dbReference>
<evidence type="ECO:0000256" key="4">
    <source>
        <dbReference type="ARBA" id="ARBA00022723"/>
    </source>
</evidence>
<dbReference type="Gene3D" id="2.60.120.10">
    <property type="entry name" value="Jelly Rolls"/>
    <property type="match status" value="1"/>
</dbReference>
<dbReference type="Pfam" id="PF04962">
    <property type="entry name" value="KduI"/>
    <property type="match status" value="1"/>
</dbReference>
<dbReference type="HAMAP" id="MF_00687">
    <property type="entry name" value="KduI"/>
    <property type="match status" value="1"/>
</dbReference>
<dbReference type="EMBL" id="JAJUBB010000021">
    <property type="protein sequence ID" value="MDD1783625.1"/>
    <property type="molecule type" value="Genomic_DNA"/>
</dbReference>
<organism evidence="8 9">
    <name type="scientific">Enterovibrio qingdaonensis</name>
    <dbReference type="NCBI Taxonomy" id="2899818"/>
    <lineage>
        <taxon>Bacteria</taxon>
        <taxon>Pseudomonadati</taxon>
        <taxon>Pseudomonadota</taxon>
        <taxon>Gammaproteobacteria</taxon>
        <taxon>Vibrionales</taxon>
        <taxon>Vibrionaceae</taxon>
        <taxon>Enterovibrio</taxon>
    </lineage>
</organism>
<dbReference type="InterPro" id="IPR014710">
    <property type="entry name" value="RmlC-like_jellyroll"/>
</dbReference>
<protein>
    <recommendedName>
        <fullName evidence="7">4-deoxy-L-threo-5-hexosulose-uronate ketol-isomerase</fullName>
        <ecNumber evidence="7">5.3.1.17</ecNumber>
    </recommendedName>
    <alternativeName>
        <fullName evidence="7">5-keto-4-deoxyuronate isomerase</fullName>
    </alternativeName>
    <alternativeName>
        <fullName evidence="7">DKI isomerase</fullName>
    </alternativeName>
</protein>
<evidence type="ECO:0000256" key="3">
    <source>
        <dbReference type="ARBA" id="ARBA00008086"/>
    </source>
</evidence>
<evidence type="ECO:0000256" key="2">
    <source>
        <dbReference type="ARBA" id="ARBA00005148"/>
    </source>
</evidence>
<proteinExistence type="inferred from homology"/>
<evidence type="ECO:0000256" key="5">
    <source>
        <dbReference type="ARBA" id="ARBA00022833"/>
    </source>
</evidence>
<comment type="similarity">
    <text evidence="3 7">Belongs to the KduI family.</text>
</comment>
<evidence type="ECO:0000313" key="8">
    <source>
        <dbReference type="EMBL" id="MDD1783625.1"/>
    </source>
</evidence>
<dbReference type="InterPro" id="IPR007045">
    <property type="entry name" value="KduI"/>
</dbReference>
<feature type="binding site" evidence="7">
    <location>
        <position position="201"/>
    </location>
    <ligand>
        <name>Zn(2+)</name>
        <dbReference type="ChEBI" id="CHEBI:29105"/>
    </ligand>
</feature>
<dbReference type="NCBIfam" id="NF002091">
    <property type="entry name" value="PRK00924.1"/>
    <property type="match status" value="1"/>
</dbReference>
<dbReference type="CDD" id="cd20491">
    <property type="entry name" value="cupin_KduI_C"/>
    <property type="match status" value="1"/>
</dbReference>
<dbReference type="Proteomes" id="UP001149821">
    <property type="component" value="Unassembled WGS sequence"/>
</dbReference>
<evidence type="ECO:0000256" key="6">
    <source>
        <dbReference type="ARBA" id="ARBA00023235"/>
    </source>
</evidence>
<comment type="function">
    <text evidence="7">Catalyzes the isomerization of 5-dehydro-4-deoxy-D-glucuronate to 3-deoxy-D-glycero-2,5-hexodiulosonate.</text>
</comment>
<keyword evidence="5 7" id="KW-0862">Zinc</keyword>
<feature type="binding site" evidence="7">
    <location>
        <position position="194"/>
    </location>
    <ligand>
        <name>Zn(2+)</name>
        <dbReference type="ChEBI" id="CHEBI:29105"/>
    </ligand>
</feature>
<dbReference type="RefSeq" id="WP_274144626.1">
    <property type="nucleotide sequence ID" value="NZ_JAJUBB010000021.1"/>
</dbReference>
<dbReference type="PIRSF" id="PIRSF006625">
    <property type="entry name" value="KduI"/>
    <property type="match status" value="1"/>
</dbReference>
<gene>
    <name evidence="7 8" type="primary">kduI</name>
    <name evidence="8" type="ORF">LRP49_20835</name>
</gene>
<comment type="caution">
    <text evidence="8">The sequence shown here is derived from an EMBL/GenBank/DDBJ whole genome shotgun (WGS) entry which is preliminary data.</text>
</comment>
<sequence length="276" mass="31403">MKCYYSTHPEDYQGYDTQKLRDNYLIESLFCYGEVRQFYCYDDRLIVAGVCPQGTSLSLVAGKALGGLTFFSRREAAAVNLGADGVIRVGDEVFSLAYREALYVGKGEHDVSFESVEPSNPAKFYVCSAPSHHPYPVRHIGRSDVKKIHLGDPDTANERIIHQYIHPDVCPSSQLALGLTDLINASNWNTMPCHTHSRRMEAYFYFFEQDDTRVFHFMGKPNETRHLVIANEQVVISPSWSIHSGVGTRRYSFIWAMAGENQEFGDMDFIKTEDMR</sequence>
<evidence type="ECO:0000256" key="7">
    <source>
        <dbReference type="HAMAP-Rule" id="MF_00687"/>
    </source>
</evidence>
<dbReference type="GO" id="GO:0008697">
    <property type="term" value="F:4-deoxy-L-threo-5-hexosulose-uronate ketol-isomerase activity"/>
    <property type="evidence" value="ECO:0007669"/>
    <property type="project" value="UniProtKB-EC"/>
</dbReference>
<dbReference type="EC" id="5.3.1.17" evidence="7"/>
<dbReference type="InterPro" id="IPR011051">
    <property type="entry name" value="RmlC_Cupin_sf"/>
</dbReference>
<keyword evidence="4 7" id="KW-0479">Metal-binding</keyword>
<dbReference type="SUPFAM" id="SSF51182">
    <property type="entry name" value="RmlC-like cupins"/>
    <property type="match status" value="1"/>
</dbReference>
<reference evidence="8" key="1">
    <citation type="submission" date="2021-12" db="EMBL/GenBank/DDBJ databases">
        <title>Enterovibrio ZSDZ35 sp. nov. and Enterovibrio ZSDZ42 sp. nov., isolated from coastal seawater in Qingdao.</title>
        <authorList>
            <person name="Zhang P."/>
        </authorList>
    </citation>
    <scope>NUCLEOTIDE SEQUENCE</scope>
    <source>
        <strain evidence="8">ZSDZ35</strain>
    </source>
</reference>
<comment type="cofactor">
    <cofactor evidence="7">
        <name>Zn(2+)</name>
        <dbReference type="ChEBI" id="CHEBI:29105"/>
    </cofactor>
    <text evidence="7">Binds 1 zinc ion per subunit.</text>
</comment>
<dbReference type="InterPro" id="IPR021120">
    <property type="entry name" value="KduI/IolB_isomerase"/>
</dbReference>